<dbReference type="Proteomes" id="UP000789405">
    <property type="component" value="Unassembled WGS sequence"/>
</dbReference>
<dbReference type="AlphaFoldDB" id="A0A9N9NY07"/>
<dbReference type="EMBL" id="CAJVPY010019259">
    <property type="protein sequence ID" value="CAG8770810.1"/>
    <property type="molecule type" value="Genomic_DNA"/>
</dbReference>
<comment type="caution">
    <text evidence="2">The sequence shown here is derived from an EMBL/GenBank/DDBJ whole genome shotgun (WGS) entry which is preliminary data.</text>
</comment>
<protein>
    <submittedName>
        <fullName evidence="2">9163_t:CDS:1</fullName>
    </submittedName>
</protein>
<gene>
    <name evidence="2" type="ORF">DERYTH_LOCUS18667</name>
</gene>
<accession>A0A9N9NY07</accession>
<name>A0A9N9NY07_9GLOM</name>
<proteinExistence type="predicted"/>
<sequence length="57" mass="6415">MLALLPLITNLQLPGPTVEQNNSNIEMSRGKAAHEETDTPKRTRTPWLEEATDENEI</sequence>
<feature type="region of interest" description="Disordered" evidence="1">
    <location>
        <begin position="14"/>
        <end position="57"/>
    </location>
</feature>
<organism evidence="2 3">
    <name type="scientific">Dentiscutata erythropus</name>
    <dbReference type="NCBI Taxonomy" id="1348616"/>
    <lineage>
        <taxon>Eukaryota</taxon>
        <taxon>Fungi</taxon>
        <taxon>Fungi incertae sedis</taxon>
        <taxon>Mucoromycota</taxon>
        <taxon>Glomeromycotina</taxon>
        <taxon>Glomeromycetes</taxon>
        <taxon>Diversisporales</taxon>
        <taxon>Gigasporaceae</taxon>
        <taxon>Dentiscutata</taxon>
    </lineage>
</organism>
<evidence type="ECO:0000256" key="1">
    <source>
        <dbReference type="SAM" id="MobiDB-lite"/>
    </source>
</evidence>
<reference evidence="2" key="1">
    <citation type="submission" date="2021-06" db="EMBL/GenBank/DDBJ databases">
        <authorList>
            <person name="Kallberg Y."/>
            <person name="Tangrot J."/>
            <person name="Rosling A."/>
        </authorList>
    </citation>
    <scope>NUCLEOTIDE SEQUENCE</scope>
    <source>
        <strain evidence="2">MA453B</strain>
    </source>
</reference>
<evidence type="ECO:0000313" key="3">
    <source>
        <dbReference type="Proteomes" id="UP000789405"/>
    </source>
</evidence>
<keyword evidence="3" id="KW-1185">Reference proteome</keyword>
<feature type="compositionally biased region" description="Basic and acidic residues" evidence="1">
    <location>
        <begin position="28"/>
        <end position="41"/>
    </location>
</feature>
<evidence type="ECO:0000313" key="2">
    <source>
        <dbReference type="EMBL" id="CAG8770810.1"/>
    </source>
</evidence>